<proteinExistence type="predicted"/>
<accession>A0A7J0GRQ7</accession>
<reference evidence="2 3" key="1">
    <citation type="submission" date="2019-07" db="EMBL/GenBank/DDBJ databases">
        <title>De Novo Assembly of kiwifruit Actinidia rufa.</title>
        <authorList>
            <person name="Sugita-Konishi S."/>
            <person name="Sato K."/>
            <person name="Mori E."/>
            <person name="Abe Y."/>
            <person name="Kisaki G."/>
            <person name="Hamano K."/>
            <person name="Suezawa K."/>
            <person name="Otani M."/>
            <person name="Fukuda T."/>
            <person name="Manabe T."/>
            <person name="Gomi K."/>
            <person name="Tabuchi M."/>
            <person name="Akimitsu K."/>
            <person name="Kataoka I."/>
        </authorList>
    </citation>
    <scope>NUCLEOTIDE SEQUENCE [LARGE SCALE GENOMIC DNA]</scope>
    <source>
        <strain evidence="3">cv. Fuchu</strain>
    </source>
</reference>
<gene>
    <name evidence="2" type="ORF">Acr_23g0018710</name>
</gene>
<name>A0A7J0GRQ7_9ERIC</name>
<keyword evidence="1" id="KW-0472">Membrane</keyword>
<keyword evidence="1" id="KW-1133">Transmembrane helix</keyword>
<protein>
    <recommendedName>
        <fullName evidence="4">Transmembrane protein</fullName>
    </recommendedName>
</protein>
<sequence>MSTQSSYGSFEHVNLKGKNVGATMTQRCSSSGESLGCYNINIYINNNVQGVNNSVLVGSEVKMGDPGVCFSMRDAKLGKDSQETNRKRAHSNRGFLGMFLVVVVAIIFLAFGS</sequence>
<keyword evidence="1" id="KW-0812">Transmembrane</keyword>
<evidence type="ECO:0000256" key="1">
    <source>
        <dbReference type="SAM" id="Phobius"/>
    </source>
</evidence>
<evidence type="ECO:0000313" key="2">
    <source>
        <dbReference type="EMBL" id="GFZ13486.1"/>
    </source>
</evidence>
<organism evidence="2 3">
    <name type="scientific">Actinidia rufa</name>
    <dbReference type="NCBI Taxonomy" id="165716"/>
    <lineage>
        <taxon>Eukaryota</taxon>
        <taxon>Viridiplantae</taxon>
        <taxon>Streptophyta</taxon>
        <taxon>Embryophyta</taxon>
        <taxon>Tracheophyta</taxon>
        <taxon>Spermatophyta</taxon>
        <taxon>Magnoliopsida</taxon>
        <taxon>eudicotyledons</taxon>
        <taxon>Gunneridae</taxon>
        <taxon>Pentapetalae</taxon>
        <taxon>asterids</taxon>
        <taxon>Ericales</taxon>
        <taxon>Actinidiaceae</taxon>
        <taxon>Actinidia</taxon>
    </lineage>
</organism>
<comment type="caution">
    <text evidence="2">The sequence shown here is derived from an EMBL/GenBank/DDBJ whole genome shotgun (WGS) entry which is preliminary data.</text>
</comment>
<dbReference type="AlphaFoldDB" id="A0A7J0GRQ7"/>
<keyword evidence="3" id="KW-1185">Reference proteome</keyword>
<feature type="transmembrane region" description="Helical" evidence="1">
    <location>
        <begin position="94"/>
        <end position="112"/>
    </location>
</feature>
<evidence type="ECO:0000313" key="3">
    <source>
        <dbReference type="Proteomes" id="UP000585474"/>
    </source>
</evidence>
<dbReference type="OrthoDB" id="1627728at2759"/>
<evidence type="ECO:0008006" key="4">
    <source>
        <dbReference type="Google" id="ProtNLM"/>
    </source>
</evidence>
<dbReference type="Proteomes" id="UP000585474">
    <property type="component" value="Unassembled WGS sequence"/>
</dbReference>
<dbReference type="EMBL" id="BJWL01000023">
    <property type="protein sequence ID" value="GFZ13486.1"/>
    <property type="molecule type" value="Genomic_DNA"/>
</dbReference>